<dbReference type="CDD" id="cd00805">
    <property type="entry name" value="TyrRS_core"/>
    <property type="match status" value="1"/>
</dbReference>
<evidence type="ECO:0000256" key="7">
    <source>
        <dbReference type="ARBA" id="ARBA00022917"/>
    </source>
</evidence>
<dbReference type="InterPro" id="IPR014729">
    <property type="entry name" value="Rossmann-like_a/b/a_fold"/>
</dbReference>
<dbReference type="Gene3D" id="3.10.290.10">
    <property type="entry name" value="RNA-binding S4 domain"/>
    <property type="match status" value="1"/>
</dbReference>
<dbReference type="InterPro" id="IPR024108">
    <property type="entry name" value="Tyr-tRNA-ligase_bac_2"/>
</dbReference>
<dbReference type="InterPro" id="IPR001412">
    <property type="entry name" value="aa-tRNA-synth_I_CS"/>
</dbReference>
<evidence type="ECO:0000256" key="3">
    <source>
        <dbReference type="ARBA" id="ARBA00022598"/>
    </source>
</evidence>
<proteinExistence type="inferred from homology"/>
<keyword evidence="14" id="KW-1185">Reference proteome</keyword>
<dbReference type="GO" id="GO:0005524">
    <property type="term" value="F:ATP binding"/>
    <property type="evidence" value="ECO:0007669"/>
    <property type="project" value="UniProtKB-UniRule"/>
</dbReference>
<dbReference type="GO" id="GO:0005829">
    <property type="term" value="C:cytosol"/>
    <property type="evidence" value="ECO:0007669"/>
    <property type="project" value="TreeGrafter"/>
</dbReference>
<dbReference type="RefSeq" id="WP_151621398.1">
    <property type="nucleotide sequence ID" value="NZ_WBXO01000011.1"/>
</dbReference>
<evidence type="ECO:0000313" key="14">
    <source>
        <dbReference type="Proteomes" id="UP000468766"/>
    </source>
</evidence>
<dbReference type="EC" id="6.1.1.1" evidence="10"/>
<sequence length="421" mass="47330">MPKPAHSDDAPSPEVQKEVARQLAIIKRGTAEIIPEEELTKKLEQSIIKNKPLRIKLGLDPTAPDIHLGHTVVLQKLRHFQDLGHHVIIIIGDFTGRIGDPSGKSETRKQLSEEEVNRNAETYKVQIFKILDHEKTEVTFNSSWLNPLNFANILELASKYTVARMLERDDFTKRMKENLPIGIHELFYPLMQGYDSVALQADVELGGTDQKFNLLVGRALQKEYGQASQIAITMPILEGLDGVNKMSKSLGNYIGINESPREMYGKTMSIADNLMIRYYELVTNVPLDEIEKISAGLESGQIHPRDAKMRLAREIVSTYHNAEAAQQAEAEFINIFQKKELPDEIPEYKVPADLETNGTVWIVKLLVEAGLVKSNGEGRRMINQGAVKIDNETIKDDKAEVTIQDGMIVKVGKRKFAKVIK</sequence>
<evidence type="ECO:0000256" key="9">
    <source>
        <dbReference type="ARBA" id="ARBA00048248"/>
    </source>
</evidence>
<dbReference type="PANTHER" id="PTHR11766:SF1">
    <property type="entry name" value="TYROSINE--TRNA LIGASE"/>
    <property type="match status" value="1"/>
</dbReference>
<name>A0A6I0EP27_9FIRM</name>
<dbReference type="Pfam" id="PF00579">
    <property type="entry name" value="tRNA-synt_1b"/>
    <property type="match status" value="1"/>
</dbReference>
<keyword evidence="2 10" id="KW-0963">Cytoplasm</keyword>
<evidence type="ECO:0000256" key="5">
    <source>
        <dbReference type="ARBA" id="ARBA00022840"/>
    </source>
</evidence>
<feature type="short sequence motif" description="'KMSKS' region" evidence="10">
    <location>
        <begin position="245"/>
        <end position="249"/>
    </location>
</feature>
<keyword evidence="5 10" id="KW-0067">ATP-binding</keyword>
<dbReference type="PROSITE" id="PS00178">
    <property type="entry name" value="AA_TRNA_LIGASE_I"/>
    <property type="match status" value="1"/>
</dbReference>
<comment type="subunit">
    <text evidence="1 10">Homodimer.</text>
</comment>
<comment type="function">
    <text evidence="10">Catalyzes the attachment of tyrosine to tRNA(Tyr) in a two-step reaction: tyrosine is first activated by ATP to form Tyr-AMP and then transferred to the acceptor end of tRNA(Tyr).</text>
</comment>
<dbReference type="PRINTS" id="PR01040">
    <property type="entry name" value="TRNASYNTHTYR"/>
</dbReference>
<dbReference type="InterPro" id="IPR002307">
    <property type="entry name" value="Tyr-tRNA-ligase"/>
</dbReference>
<comment type="subcellular location">
    <subcellularLocation>
        <location evidence="10">Cytoplasm</location>
    </subcellularLocation>
</comment>
<dbReference type="GO" id="GO:0003723">
    <property type="term" value="F:RNA binding"/>
    <property type="evidence" value="ECO:0007669"/>
    <property type="project" value="UniProtKB-KW"/>
</dbReference>
<dbReference type="EMBL" id="WBXO01000011">
    <property type="protein sequence ID" value="KAB2951591.1"/>
    <property type="molecule type" value="Genomic_DNA"/>
</dbReference>
<dbReference type="InterPro" id="IPR002305">
    <property type="entry name" value="aa-tRNA-synth_Ic"/>
</dbReference>
<evidence type="ECO:0000256" key="1">
    <source>
        <dbReference type="ARBA" id="ARBA00011738"/>
    </source>
</evidence>
<comment type="catalytic activity">
    <reaction evidence="9 10">
        <text>tRNA(Tyr) + L-tyrosine + ATP = L-tyrosyl-tRNA(Tyr) + AMP + diphosphate + H(+)</text>
        <dbReference type="Rhea" id="RHEA:10220"/>
        <dbReference type="Rhea" id="RHEA-COMP:9706"/>
        <dbReference type="Rhea" id="RHEA-COMP:9707"/>
        <dbReference type="ChEBI" id="CHEBI:15378"/>
        <dbReference type="ChEBI" id="CHEBI:30616"/>
        <dbReference type="ChEBI" id="CHEBI:33019"/>
        <dbReference type="ChEBI" id="CHEBI:58315"/>
        <dbReference type="ChEBI" id="CHEBI:78442"/>
        <dbReference type="ChEBI" id="CHEBI:78536"/>
        <dbReference type="ChEBI" id="CHEBI:456215"/>
        <dbReference type="EC" id="6.1.1.1"/>
    </reaction>
</comment>
<evidence type="ECO:0000256" key="11">
    <source>
        <dbReference type="PROSITE-ProRule" id="PRU00182"/>
    </source>
</evidence>
<evidence type="ECO:0000256" key="10">
    <source>
        <dbReference type="HAMAP-Rule" id="MF_02007"/>
    </source>
</evidence>
<dbReference type="PANTHER" id="PTHR11766">
    <property type="entry name" value="TYROSYL-TRNA SYNTHETASE"/>
    <property type="match status" value="1"/>
</dbReference>
<keyword evidence="7 10" id="KW-0648">Protein biosynthesis</keyword>
<dbReference type="InterPro" id="IPR024088">
    <property type="entry name" value="Tyr-tRNA-ligase_bac-type"/>
</dbReference>
<dbReference type="GO" id="GO:0006437">
    <property type="term" value="P:tyrosyl-tRNA aminoacylation"/>
    <property type="evidence" value="ECO:0007669"/>
    <property type="project" value="UniProtKB-UniRule"/>
</dbReference>
<accession>A0A6I0EP27</accession>
<dbReference type="InterPro" id="IPR036986">
    <property type="entry name" value="S4_RNA-bd_sf"/>
</dbReference>
<dbReference type="Gene3D" id="3.40.50.620">
    <property type="entry name" value="HUPs"/>
    <property type="match status" value="1"/>
</dbReference>
<dbReference type="Proteomes" id="UP000468766">
    <property type="component" value="Unassembled WGS sequence"/>
</dbReference>
<evidence type="ECO:0000259" key="12">
    <source>
        <dbReference type="SMART" id="SM00363"/>
    </source>
</evidence>
<dbReference type="FunFam" id="3.40.50.620:FF:000061">
    <property type="entry name" value="Tyrosine--tRNA ligase"/>
    <property type="match status" value="1"/>
</dbReference>
<keyword evidence="6 11" id="KW-0694">RNA-binding</keyword>
<evidence type="ECO:0000256" key="4">
    <source>
        <dbReference type="ARBA" id="ARBA00022741"/>
    </source>
</evidence>
<feature type="domain" description="RNA-binding S4" evidence="12">
    <location>
        <begin position="360"/>
        <end position="420"/>
    </location>
</feature>
<comment type="caution">
    <text evidence="13">The sequence shown here is derived from an EMBL/GenBank/DDBJ whole genome shotgun (WGS) entry which is preliminary data.</text>
</comment>
<organism evidence="13 14">
    <name type="scientific">Heliorestis acidaminivorans</name>
    <dbReference type="NCBI Taxonomy" id="553427"/>
    <lineage>
        <taxon>Bacteria</taxon>
        <taxon>Bacillati</taxon>
        <taxon>Bacillota</taxon>
        <taxon>Clostridia</taxon>
        <taxon>Eubacteriales</taxon>
        <taxon>Heliobacteriaceae</taxon>
        <taxon>Heliorestis</taxon>
    </lineage>
</organism>
<protein>
    <recommendedName>
        <fullName evidence="10">Tyrosine--tRNA ligase</fullName>
        <ecNumber evidence="10">6.1.1.1</ecNumber>
    </recommendedName>
    <alternativeName>
        <fullName evidence="10">Tyrosyl-tRNA synthetase</fullName>
        <shortName evidence="10">TyrRS</shortName>
    </alternativeName>
</protein>
<feature type="short sequence motif" description="'HIGH' region" evidence="10">
    <location>
        <begin position="61"/>
        <end position="70"/>
    </location>
</feature>
<evidence type="ECO:0000256" key="8">
    <source>
        <dbReference type="ARBA" id="ARBA00023146"/>
    </source>
</evidence>
<dbReference type="PROSITE" id="PS50889">
    <property type="entry name" value="S4"/>
    <property type="match status" value="1"/>
</dbReference>
<keyword evidence="4 10" id="KW-0547">Nucleotide-binding</keyword>
<dbReference type="CDD" id="cd00165">
    <property type="entry name" value="S4"/>
    <property type="match status" value="1"/>
</dbReference>
<gene>
    <name evidence="10" type="primary">tyrS</name>
    <name evidence="13" type="ORF">F9B85_12330</name>
</gene>
<dbReference type="AlphaFoldDB" id="A0A6I0EP27"/>
<comment type="similarity">
    <text evidence="10">Belongs to the class-I aminoacyl-tRNA synthetase family. TyrS type 2 subfamily.</text>
</comment>
<keyword evidence="3 10" id="KW-0436">Ligase</keyword>
<feature type="binding site" evidence="10">
    <location>
        <position position="248"/>
    </location>
    <ligand>
        <name>ATP</name>
        <dbReference type="ChEBI" id="CHEBI:30616"/>
    </ligand>
</feature>
<dbReference type="SUPFAM" id="SSF52374">
    <property type="entry name" value="Nucleotidylyl transferase"/>
    <property type="match status" value="1"/>
</dbReference>
<dbReference type="FunFam" id="3.10.290.10:FF:000022">
    <property type="entry name" value="Tyrosine--tRNA ligase"/>
    <property type="match status" value="1"/>
</dbReference>
<evidence type="ECO:0000313" key="13">
    <source>
        <dbReference type="EMBL" id="KAB2951591.1"/>
    </source>
</evidence>
<dbReference type="HAMAP" id="MF_02007">
    <property type="entry name" value="Tyr_tRNA_synth_type2"/>
    <property type="match status" value="1"/>
</dbReference>
<dbReference type="SMART" id="SM00363">
    <property type="entry name" value="S4"/>
    <property type="match status" value="1"/>
</dbReference>
<reference evidence="13 14" key="1">
    <citation type="submission" date="2019-10" db="EMBL/GenBank/DDBJ databases">
        <title>Whole-genome sequence of the extremophile Heliorestis acidaminivorans DSM 24790.</title>
        <authorList>
            <person name="Kyndt J.A."/>
            <person name="Meyer T.E."/>
        </authorList>
    </citation>
    <scope>NUCLEOTIDE SEQUENCE [LARGE SCALE GENOMIC DNA]</scope>
    <source>
        <strain evidence="13 14">DSM 24790</strain>
    </source>
</reference>
<evidence type="ECO:0000256" key="2">
    <source>
        <dbReference type="ARBA" id="ARBA00022490"/>
    </source>
</evidence>
<dbReference type="Gene3D" id="1.10.240.10">
    <property type="entry name" value="Tyrosyl-Transfer RNA Synthetase"/>
    <property type="match status" value="1"/>
</dbReference>
<dbReference type="InterPro" id="IPR054608">
    <property type="entry name" value="SYY-like_C"/>
</dbReference>
<dbReference type="SUPFAM" id="SSF55174">
    <property type="entry name" value="Alpha-L RNA-binding motif"/>
    <property type="match status" value="1"/>
</dbReference>
<dbReference type="NCBIfam" id="TIGR00234">
    <property type="entry name" value="tyrS"/>
    <property type="match status" value="1"/>
</dbReference>
<dbReference type="InterPro" id="IPR002942">
    <property type="entry name" value="S4_RNA-bd"/>
</dbReference>
<dbReference type="OrthoDB" id="9804243at2"/>
<evidence type="ECO:0000256" key="6">
    <source>
        <dbReference type="ARBA" id="ARBA00022884"/>
    </source>
</evidence>
<dbReference type="GO" id="GO:0004831">
    <property type="term" value="F:tyrosine-tRNA ligase activity"/>
    <property type="evidence" value="ECO:0007669"/>
    <property type="project" value="UniProtKB-UniRule"/>
</dbReference>
<dbReference type="FunFam" id="1.10.240.10:FF:000006">
    <property type="entry name" value="Tyrosine--tRNA ligase"/>
    <property type="match status" value="1"/>
</dbReference>
<keyword evidence="8 10" id="KW-0030">Aminoacyl-tRNA synthetase</keyword>
<dbReference type="Pfam" id="PF22421">
    <property type="entry name" value="SYY_C-terminal"/>
    <property type="match status" value="1"/>
</dbReference>